<dbReference type="Proteomes" id="UP000027238">
    <property type="component" value="Unassembled WGS sequence"/>
</dbReference>
<reference evidence="2" key="1">
    <citation type="journal article" date="2014" name="Genome Announc.">
        <title>Draft genome sequence of Colletotrichum sublineola, a destructive pathogen of cultivated sorghum.</title>
        <authorList>
            <person name="Baroncelli R."/>
            <person name="Sanz-Martin J.M."/>
            <person name="Rech G.E."/>
            <person name="Sukno S.A."/>
            <person name="Thon M.R."/>
        </authorList>
    </citation>
    <scope>NUCLEOTIDE SEQUENCE [LARGE SCALE GENOMIC DNA]</scope>
    <source>
        <strain evidence="2">TX430BB</strain>
    </source>
</reference>
<organism evidence="1 2">
    <name type="scientific">Colletotrichum sublineola</name>
    <name type="common">Sorghum anthracnose fungus</name>
    <dbReference type="NCBI Taxonomy" id="1173701"/>
    <lineage>
        <taxon>Eukaryota</taxon>
        <taxon>Fungi</taxon>
        <taxon>Dikarya</taxon>
        <taxon>Ascomycota</taxon>
        <taxon>Pezizomycotina</taxon>
        <taxon>Sordariomycetes</taxon>
        <taxon>Hypocreomycetidae</taxon>
        <taxon>Glomerellales</taxon>
        <taxon>Glomerellaceae</taxon>
        <taxon>Colletotrichum</taxon>
        <taxon>Colletotrichum graminicola species complex</taxon>
    </lineage>
</organism>
<dbReference type="HOGENOM" id="CLU_1896088_0_0_1"/>
<protein>
    <submittedName>
        <fullName evidence="1">Uncharacterized protein</fullName>
    </submittedName>
</protein>
<sequence length="134" mass="14524">MVGDGARDTSFLAAVDRYSRDLRAVPELDKWLGNHVVQLADVASVAEEIVAAALEMAAGEEVARMVVRNHCGNHAFRPRDMAETYVPRRNEPPDGGLADGRVAARGRGLRVEQEHWGYHGPVDGDGDRTAHGIA</sequence>
<proteinExistence type="predicted"/>
<gene>
    <name evidence="1" type="ORF">CSUB01_11864</name>
</gene>
<dbReference type="EMBL" id="JMSE01001311">
    <property type="protein sequence ID" value="KDN62674.1"/>
    <property type="molecule type" value="Genomic_DNA"/>
</dbReference>
<evidence type="ECO:0000313" key="1">
    <source>
        <dbReference type="EMBL" id="KDN62674.1"/>
    </source>
</evidence>
<keyword evidence="2" id="KW-1185">Reference proteome</keyword>
<comment type="caution">
    <text evidence="1">The sequence shown here is derived from an EMBL/GenBank/DDBJ whole genome shotgun (WGS) entry which is preliminary data.</text>
</comment>
<dbReference type="AlphaFoldDB" id="A0A066X4V4"/>
<evidence type="ECO:0000313" key="2">
    <source>
        <dbReference type="Proteomes" id="UP000027238"/>
    </source>
</evidence>
<name>A0A066X4V4_COLSU</name>
<accession>A0A066X4V4</accession>